<evidence type="ECO:0000313" key="3">
    <source>
        <dbReference type="EMBL" id="QCF24669.1"/>
    </source>
</evidence>
<dbReference type="RefSeq" id="WP_136546101.1">
    <property type="nucleotide sequence ID" value="NZ_CP031093.1"/>
</dbReference>
<reference evidence="3 4" key="1">
    <citation type="submission" date="2018-07" db="EMBL/GenBank/DDBJ databases">
        <title>Marsedoiliclastica nanhaica gen. nov. sp. nov., a novel marine hydrocarbonoclastic bacterium isolated from an in-situ enriched hydrocarbon-degrading consortium in deep-sea sediment.</title>
        <authorList>
            <person name="Dong C."/>
            <person name="Ma T."/>
            <person name="Liu R."/>
            <person name="Shao Z."/>
        </authorList>
    </citation>
    <scope>NUCLEOTIDE SEQUENCE [LARGE SCALE GENOMIC DNA]</scope>
    <source>
        <strain evidence="4">soil36-7</strain>
    </source>
</reference>
<dbReference type="AlphaFoldDB" id="A0A4P7XCT3"/>
<evidence type="ECO:0000313" key="4">
    <source>
        <dbReference type="Proteomes" id="UP000298049"/>
    </source>
</evidence>
<gene>
    <name evidence="3" type="ORF">soil367_01125</name>
</gene>
<protein>
    <recommendedName>
        <fullName evidence="5">EF-hand domain-containing protein</fullName>
    </recommendedName>
</protein>
<dbReference type="InterPro" id="IPR011992">
    <property type="entry name" value="EF-hand-dom_pair"/>
</dbReference>
<keyword evidence="2" id="KW-0732">Signal</keyword>
<proteinExistence type="predicted"/>
<dbReference type="InterPro" id="IPR018247">
    <property type="entry name" value="EF_Hand_1_Ca_BS"/>
</dbReference>
<organism evidence="3 4">
    <name type="scientific">Hydrocarboniclastica marina</name>
    <dbReference type="NCBI Taxonomy" id="2259620"/>
    <lineage>
        <taxon>Bacteria</taxon>
        <taxon>Pseudomonadati</taxon>
        <taxon>Pseudomonadota</taxon>
        <taxon>Gammaproteobacteria</taxon>
        <taxon>Alteromonadales</taxon>
        <taxon>Alteromonadaceae</taxon>
        <taxon>Hydrocarboniclastica</taxon>
    </lineage>
</organism>
<feature type="region of interest" description="Disordered" evidence="1">
    <location>
        <begin position="43"/>
        <end position="67"/>
    </location>
</feature>
<evidence type="ECO:0008006" key="5">
    <source>
        <dbReference type="Google" id="ProtNLM"/>
    </source>
</evidence>
<evidence type="ECO:0000256" key="1">
    <source>
        <dbReference type="SAM" id="MobiDB-lite"/>
    </source>
</evidence>
<accession>A0A4P7XCT3</accession>
<sequence>MSRVLTWVFSLCLTTTIAFPLTVAAEETGLMDKEEEEAVTYEPQGVQEDDFDTNVNPVHESSLQGFDCMDEDSDGYLTMPELDRRGSCVENAEERGMDSETRTALVLTQMDADRDRRVSRREFNIWNEMQTQNAGER</sequence>
<dbReference type="SUPFAM" id="SSF47473">
    <property type="entry name" value="EF-hand"/>
    <property type="match status" value="1"/>
</dbReference>
<feature type="compositionally biased region" description="Polar residues" evidence="1">
    <location>
        <begin position="53"/>
        <end position="64"/>
    </location>
</feature>
<feature type="signal peptide" evidence="2">
    <location>
        <begin position="1"/>
        <end position="25"/>
    </location>
</feature>
<evidence type="ECO:0000256" key="2">
    <source>
        <dbReference type="SAM" id="SignalP"/>
    </source>
</evidence>
<name>A0A4P7XCT3_9ALTE</name>
<dbReference type="OrthoDB" id="6388193at2"/>
<dbReference type="KEGG" id="hmi:soil367_01125"/>
<keyword evidence="4" id="KW-1185">Reference proteome</keyword>
<dbReference type="EMBL" id="CP031093">
    <property type="protein sequence ID" value="QCF24669.1"/>
    <property type="molecule type" value="Genomic_DNA"/>
</dbReference>
<dbReference type="Proteomes" id="UP000298049">
    <property type="component" value="Chromosome"/>
</dbReference>
<dbReference type="Gene3D" id="1.10.238.10">
    <property type="entry name" value="EF-hand"/>
    <property type="match status" value="1"/>
</dbReference>
<feature type="chain" id="PRO_5020822884" description="EF-hand domain-containing protein" evidence="2">
    <location>
        <begin position="26"/>
        <end position="137"/>
    </location>
</feature>
<dbReference type="PROSITE" id="PS00018">
    <property type="entry name" value="EF_HAND_1"/>
    <property type="match status" value="2"/>
</dbReference>